<dbReference type="InterPro" id="IPR019166">
    <property type="entry name" value="MIC26/MIC27"/>
</dbReference>
<keyword evidence="1" id="KW-0496">Mitochondrion</keyword>
<accession>A0AAI8YY89</accession>
<evidence type="ECO:0000313" key="5">
    <source>
        <dbReference type="Proteomes" id="UP001296104"/>
    </source>
</evidence>
<dbReference type="AlphaFoldDB" id="A0AAI8YY89"/>
<sequence>MASTRLLGQHVLALGGISTALALYPTRTAYAEEPPTDPIKAIRTRKPIYDAPSQPSPREIAATTPPPASGITEKPQEQPQHGASTPRKPTPTDRLAEQIKASRLMLHGYAVQAEDAVNNGMTRFMNAEHSFTSTITSLAPPKESNEKVLPGGIYVLVAAMAGSIISRNRNILFRFATPILTGVVTAHYVVPRTTENVGNLIWSYEEKFPVVRDNHLRITEGVRHFIETGKAHSQMGLAMAEEKVQDARESIQDWVKKGR</sequence>
<comment type="subcellular location">
    <subcellularLocation>
        <location evidence="1">Mitochondrion inner membrane</location>
    </subcellularLocation>
</comment>
<feature type="signal peptide" evidence="3">
    <location>
        <begin position="1"/>
        <end position="22"/>
    </location>
</feature>
<dbReference type="GO" id="GO:0042407">
    <property type="term" value="P:cristae formation"/>
    <property type="evidence" value="ECO:0007669"/>
    <property type="project" value="InterPro"/>
</dbReference>
<name>A0AAI8YY89_9PEZI</name>
<dbReference type="PANTHER" id="PTHR28268:SF1">
    <property type="entry name" value="MICOS SUBUNIT MIC26"/>
    <property type="match status" value="1"/>
</dbReference>
<dbReference type="Proteomes" id="UP001296104">
    <property type="component" value="Unassembled WGS sequence"/>
</dbReference>
<dbReference type="GO" id="GO:0061617">
    <property type="term" value="C:MICOS complex"/>
    <property type="evidence" value="ECO:0007669"/>
    <property type="project" value="UniProtKB-UniRule"/>
</dbReference>
<dbReference type="PANTHER" id="PTHR28268">
    <property type="entry name" value="MICOS SUBUNIT MIC26"/>
    <property type="match status" value="1"/>
</dbReference>
<dbReference type="Pfam" id="PF09769">
    <property type="entry name" value="ApoO"/>
    <property type="match status" value="1"/>
</dbReference>
<evidence type="ECO:0000256" key="3">
    <source>
        <dbReference type="SAM" id="SignalP"/>
    </source>
</evidence>
<protein>
    <recommendedName>
        <fullName evidence="1">MICOS complex subunit</fullName>
    </recommendedName>
</protein>
<dbReference type="EMBL" id="CAVMBE010000022">
    <property type="protein sequence ID" value="CAK4001111.1"/>
    <property type="molecule type" value="Genomic_DNA"/>
</dbReference>
<evidence type="ECO:0000313" key="4">
    <source>
        <dbReference type="EMBL" id="CAK4001111.1"/>
    </source>
</evidence>
<organism evidence="4 5">
    <name type="scientific">Lecanosticta acicola</name>
    <dbReference type="NCBI Taxonomy" id="111012"/>
    <lineage>
        <taxon>Eukaryota</taxon>
        <taxon>Fungi</taxon>
        <taxon>Dikarya</taxon>
        <taxon>Ascomycota</taxon>
        <taxon>Pezizomycotina</taxon>
        <taxon>Dothideomycetes</taxon>
        <taxon>Dothideomycetidae</taxon>
        <taxon>Mycosphaerellales</taxon>
        <taxon>Mycosphaerellaceae</taxon>
        <taxon>Lecanosticta</taxon>
    </lineage>
</organism>
<evidence type="ECO:0000256" key="1">
    <source>
        <dbReference type="RuleBase" id="RU363021"/>
    </source>
</evidence>
<reference evidence="4" key="1">
    <citation type="submission" date="2023-11" db="EMBL/GenBank/DDBJ databases">
        <authorList>
            <person name="Alioto T."/>
            <person name="Alioto T."/>
            <person name="Gomez Garrido J."/>
        </authorList>
    </citation>
    <scope>NUCLEOTIDE SEQUENCE</scope>
</reference>
<feature type="chain" id="PRO_5042611416" description="MICOS complex subunit" evidence="3">
    <location>
        <begin position="23"/>
        <end position="259"/>
    </location>
</feature>
<proteinExistence type="predicted"/>
<dbReference type="InterPro" id="IPR033181">
    <property type="entry name" value="Mic26_fungi"/>
</dbReference>
<keyword evidence="3" id="KW-0732">Signal</keyword>
<comment type="subunit">
    <text evidence="1">Component of the mitochondrial contact site and cristae organizing system (MICOS) complex.</text>
</comment>
<gene>
    <name evidence="4" type="ORF">LECACI_7A004180</name>
</gene>
<keyword evidence="5" id="KW-1185">Reference proteome</keyword>
<keyword evidence="1" id="KW-0472">Membrane</keyword>
<comment type="function">
    <text evidence="1">Component of the MICOS complex, a large protein complex of the mitochondrial inner membrane that plays crucial roles in the maintenance of crista junctions, inner membrane architecture, and formation of contact sites to the outer membrane.</text>
</comment>
<comment type="caution">
    <text evidence="4">The sequence shown here is derived from an EMBL/GenBank/DDBJ whole genome shotgun (WGS) entry which is preliminary data.</text>
</comment>
<keyword evidence="1" id="KW-0999">Mitochondrion inner membrane</keyword>
<evidence type="ECO:0000256" key="2">
    <source>
        <dbReference type="SAM" id="MobiDB-lite"/>
    </source>
</evidence>
<feature type="region of interest" description="Disordered" evidence="2">
    <location>
        <begin position="31"/>
        <end position="92"/>
    </location>
</feature>
<dbReference type="GO" id="GO:0044284">
    <property type="term" value="C:mitochondrial crista junction"/>
    <property type="evidence" value="ECO:0007669"/>
    <property type="project" value="TreeGrafter"/>
</dbReference>